<dbReference type="EMBL" id="LECT01000015">
    <property type="protein sequence ID" value="KLU06518.1"/>
    <property type="molecule type" value="Genomic_DNA"/>
</dbReference>
<gene>
    <name evidence="1" type="ORF">RISK_001729</name>
</gene>
<protein>
    <submittedName>
        <fullName evidence="1">Uncharacterized protein</fullName>
    </submittedName>
</protein>
<name>A0A0J1BJB2_RHOIS</name>
<dbReference type="AlphaFoldDB" id="A0A0J1BJB2"/>
<proteinExistence type="predicted"/>
<organism evidence="1 2">
    <name type="scientific">Rhodopirellula islandica</name>
    <dbReference type="NCBI Taxonomy" id="595434"/>
    <lineage>
        <taxon>Bacteria</taxon>
        <taxon>Pseudomonadati</taxon>
        <taxon>Planctomycetota</taxon>
        <taxon>Planctomycetia</taxon>
        <taxon>Pirellulales</taxon>
        <taxon>Pirellulaceae</taxon>
        <taxon>Rhodopirellula</taxon>
    </lineage>
</organism>
<comment type="caution">
    <text evidence="1">The sequence shown here is derived from an EMBL/GenBank/DDBJ whole genome shotgun (WGS) entry which is preliminary data.</text>
</comment>
<sequence>MQKQIEFIAMAYLVAARSKSARTIRGTFVKGYRSTIP</sequence>
<accession>A0A0J1BJB2</accession>
<dbReference type="Proteomes" id="UP000036367">
    <property type="component" value="Unassembled WGS sequence"/>
</dbReference>
<reference evidence="1" key="1">
    <citation type="submission" date="2015-05" db="EMBL/GenBank/DDBJ databases">
        <title>Permanent draft genome of Rhodopirellula islandicus K833.</title>
        <authorList>
            <person name="Kizina J."/>
            <person name="Richter M."/>
            <person name="Glockner F.O."/>
            <person name="Harder J."/>
        </authorList>
    </citation>
    <scope>NUCLEOTIDE SEQUENCE [LARGE SCALE GENOMIC DNA]</scope>
    <source>
        <strain evidence="1">K833</strain>
    </source>
</reference>
<evidence type="ECO:0000313" key="2">
    <source>
        <dbReference type="Proteomes" id="UP000036367"/>
    </source>
</evidence>
<evidence type="ECO:0000313" key="1">
    <source>
        <dbReference type="EMBL" id="KLU06518.1"/>
    </source>
</evidence>
<keyword evidence="2" id="KW-1185">Reference proteome</keyword>